<accession>A0A2P6NQK1</accession>
<protein>
    <recommendedName>
        <fullName evidence="5">Inhibitor I9 domain-containing protein</fullName>
    </recommendedName>
</protein>
<evidence type="ECO:0000313" key="3">
    <source>
        <dbReference type="EMBL" id="PRP86232.1"/>
    </source>
</evidence>
<evidence type="ECO:0008006" key="5">
    <source>
        <dbReference type="Google" id="ProtNLM"/>
    </source>
</evidence>
<dbReference type="Gene3D" id="3.30.70.80">
    <property type="entry name" value="Peptidase S8 propeptide/proteinase inhibitor I9"/>
    <property type="match status" value="1"/>
</dbReference>
<evidence type="ECO:0000256" key="1">
    <source>
        <dbReference type="SAM" id="MobiDB-lite"/>
    </source>
</evidence>
<feature type="chain" id="PRO_5015118079" description="Inhibitor I9 domain-containing protein" evidence="2">
    <location>
        <begin position="18"/>
        <end position="220"/>
    </location>
</feature>
<dbReference type="InParanoid" id="A0A2P6NQK1"/>
<keyword evidence="4" id="KW-1185">Reference proteome</keyword>
<dbReference type="InterPro" id="IPR037045">
    <property type="entry name" value="S8pro/Inhibitor_I9_sf"/>
</dbReference>
<feature type="region of interest" description="Disordered" evidence="1">
    <location>
        <begin position="194"/>
        <end position="220"/>
    </location>
</feature>
<keyword evidence="2" id="KW-0732">Signal</keyword>
<feature type="signal peptide" evidence="2">
    <location>
        <begin position="1"/>
        <end position="17"/>
    </location>
</feature>
<comment type="caution">
    <text evidence="3">The sequence shown here is derived from an EMBL/GenBank/DDBJ whole genome shotgun (WGS) entry which is preliminary data.</text>
</comment>
<sequence>MKLCILFAVALAAVAFAEVPLNNEHSPDWQLHNYILNFLPPDQVSDELVEKHIAEVNQTAGTTISHVFKLGSFRAFSAHLEADVLAQERTRDDLYEFIEVDGRAHIPPVLTNPDSPYANENEFQITFWDFYSAEDRATHMTTLKERFSPKSFVRTEYHAGEIYGYTAHLEDEAVAWELKEIPVQFITHIHYDNSTESTSSTKTRRTHRTRHTIFPTRTRL</sequence>
<dbReference type="AlphaFoldDB" id="A0A2P6NQK1"/>
<reference evidence="3 4" key="1">
    <citation type="journal article" date="2018" name="Genome Biol. Evol.">
        <title>Multiple Roots of Fruiting Body Formation in Amoebozoa.</title>
        <authorList>
            <person name="Hillmann F."/>
            <person name="Forbes G."/>
            <person name="Novohradska S."/>
            <person name="Ferling I."/>
            <person name="Riege K."/>
            <person name="Groth M."/>
            <person name="Westermann M."/>
            <person name="Marz M."/>
            <person name="Spaller T."/>
            <person name="Winckler T."/>
            <person name="Schaap P."/>
            <person name="Glockner G."/>
        </authorList>
    </citation>
    <scope>NUCLEOTIDE SEQUENCE [LARGE SCALE GENOMIC DNA]</scope>
    <source>
        <strain evidence="3 4">Jena</strain>
    </source>
</reference>
<organism evidence="3 4">
    <name type="scientific">Planoprotostelium fungivorum</name>
    <dbReference type="NCBI Taxonomy" id="1890364"/>
    <lineage>
        <taxon>Eukaryota</taxon>
        <taxon>Amoebozoa</taxon>
        <taxon>Evosea</taxon>
        <taxon>Variosea</taxon>
        <taxon>Cavosteliida</taxon>
        <taxon>Cavosteliaceae</taxon>
        <taxon>Planoprotostelium</taxon>
    </lineage>
</organism>
<dbReference type="SUPFAM" id="SSF54897">
    <property type="entry name" value="Protease propeptides/inhibitors"/>
    <property type="match status" value="1"/>
</dbReference>
<name>A0A2P6NQK1_9EUKA</name>
<proteinExistence type="predicted"/>
<evidence type="ECO:0000313" key="4">
    <source>
        <dbReference type="Proteomes" id="UP000241769"/>
    </source>
</evidence>
<evidence type="ECO:0000256" key="2">
    <source>
        <dbReference type="SAM" id="SignalP"/>
    </source>
</evidence>
<dbReference type="Proteomes" id="UP000241769">
    <property type="component" value="Unassembled WGS sequence"/>
</dbReference>
<dbReference type="EMBL" id="MDYQ01000034">
    <property type="protein sequence ID" value="PRP86232.1"/>
    <property type="molecule type" value="Genomic_DNA"/>
</dbReference>
<feature type="compositionally biased region" description="Basic residues" evidence="1">
    <location>
        <begin position="202"/>
        <end position="211"/>
    </location>
</feature>
<gene>
    <name evidence="3" type="ORF">PROFUN_05748</name>
</gene>